<dbReference type="GO" id="GO:0016197">
    <property type="term" value="P:endosomal transport"/>
    <property type="evidence" value="ECO:0007669"/>
    <property type="project" value="TreeGrafter"/>
</dbReference>
<dbReference type="AlphaFoldDB" id="A0A7J7GIQ9"/>
<gene>
    <name evidence="3" type="ORF">HYC85_020988</name>
</gene>
<dbReference type="Pfam" id="PF09758">
    <property type="entry name" value="FPL"/>
    <property type="match status" value="2"/>
</dbReference>
<evidence type="ECO:0000259" key="2">
    <source>
        <dbReference type="Pfam" id="PF09758"/>
    </source>
</evidence>
<evidence type="ECO:0000256" key="1">
    <source>
        <dbReference type="ARBA" id="ARBA00023006"/>
    </source>
</evidence>
<dbReference type="PANTHER" id="PTHR21481:SF0">
    <property type="entry name" value="PROTEIN CLEC16A"/>
    <property type="match status" value="1"/>
</dbReference>
<feature type="domain" description="FPL" evidence="2">
    <location>
        <begin position="77"/>
        <end position="132"/>
    </location>
</feature>
<evidence type="ECO:0000313" key="3">
    <source>
        <dbReference type="EMBL" id="KAF5939821.1"/>
    </source>
</evidence>
<dbReference type="GO" id="GO:0005770">
    <property type="term" value="C:late endosome"/>
    <property type="evidence" value="ECO:0007669"/>
    <property type="project" value="TreeGrafter"/>
</dbReference>
<dbReference type="Gene3D" id="3.30.730.10">
    <property type="entry name" value="AP2/ERF domain"/>
    <property type="match status" value="1"/>
</dbReference>
<reference evidence="4" key="1">
    <citation type="journal article" date="2020" name="Nat. Commun.">
        <title>Genome assembly of wild tea tree DASZ reveals pedigree and selection history of tea varieties.</title>
        <authorList>
            <person name="Zhang W."/>
            <person name="Zhang Y."/>
            <person name="Qiu H."/>
            <person name="Guo Y."/>
            <person name="Wan H."/>
            <person name="Zhang X."/>
            <person name="Scossa F."/>
            <person name="Alseekh S."/>
            <person name="Zhang Q."/>
            <person name="Wang P."/>
            <person name="Xu L."/>
            <person name="Schmidt M.H."/>
            <person name="Jia X."/>
            <person name="Li D."/>
            <person name="Zhu A."/>
            <person name="Guo F."/>
            <person name="Chen W."/>
            <person name="Ni D."/>
            <person name="Usadel B."/>
            <person name="Fernie A.R."/>
            <person name="Wen W."/>
        </authorList>
    </citation>
    <scope>NUCLEOTIDE SEQUENCE [LARGE SCALE GENOMIC DNA]</scope>
    <source>
        <strain evidence="4">cv. G240</strain>
    </source>
</reference>
<dbReference type="PANTHER" id="PTHR21481">
    <property type="entry name" value="PROTEIN CLEC16A"/>
    <property type="match status" value="1"/>
</dbReference>
<keyword evidence="1" id="KW-0072">Autophagy</keyword>
<dbReference type="InterPro" id="IPR036955">
    <property type="entry name" value="AP2/ERF_dom_sf"/>
</dbReference>
<dbReference type="GO" id="GO:0007034">
    <property type="term" value="P:vacuolar transport"/>
    <property type="evidence" value="ECO:0007669"/>
    <property type="project" value="TreeGrafter"/>
</dbReference>
<reference evidence="3 4" key="2">
    <citation type="submission" date="2020-07" db="EMBL/GenBank/DDBJ databases">
        <title>Genome assembly of wild tea tree DASZ reveals pedigree and selection history of tea varieties.</title>
        <authorList>
            <person name="Zhang W."/>
        </authorList>
    </citation>
    <scope>NUCLEOTIDE SEQUENCE [LARGE SCALE GENOMIC DNA]</scope>
    <source>
        <strain evidence="4">cv. G240</strain>
        <tissue evidence="3">Leaf</tissue>
    </source>
</reference>
<proteinExistence type="predicted"/>
<dbReference type="InterPro" id="IPR019155">
    <property type="entry name" value="CLEC16A/TT9_N"/>
</dbReference>
<organism evidence="3 4">
    <name type="scientific">Camellia sinensis</name>
    <name type="common">Tea plant</name>
    <name type="synonym">Thea sinensis</name>
    <dbReference type="NCBI Taxonomy" id="4442"/>
    <lineage>
        <taxon>Eukaryota</taxon>
        <taxon>Viridiplantae</taxon>
        <taxon>Streptophyta</taxon>
        <taxon>Embryophyta</taxon>
        <taxon>Tracheophyta</taxon>
        <taxon>Spermatophyta</taxon>
        <taxon>Magnoliopsida</taxon>
        <taxon>eudicotyledons</taxon>
        <taxon>Gunneridae</taxon>
        <taxon>Pentapetalae</taxon>
        <taxon>asterids</taxon>
        <taxon>Ericales</taxon>
        <taxon>Theaceae</taxon>
        <taxon>Camellia</taxon>
    </lineage>
</organism>
<protein>
    <recommendedName>
        <fullName evidence="2">FPL domain-containing protein</fullName>
    </recommendedName>
</protein>
<keyword evidence="4" id="KW-1185">Reference proteome</keyword>
<dbReference type="InterPro" id="IPR039272">
    <property type="entry name" value="CLEC16A/TT9"/>
</dbReference>
<dbReference type="GO" id="GO:0005794">
    <property type="term" value="C:Golgi apparatus"/>
    <property type="evidence" value="ECO:0007669"/>
    <property type="project" value="TreeGrafter"/>
</dbReference>
<evidence type="ECO:0000313" key="4">
    <source>
        <dbReference type="Proteomes" id="UP000593564"/>
    </source>
</evidence>
<name>A0A7J7GIQ9_CAMSI</name>
<dbReference type="GO" id="GO:1901096">
    <property type="term" value="P:regulation of autophagosome maturation"/>
    <property type="evidence" value="ECO:0007669"/>
    <property type="project" value="TreeGrafter"/>
</dbReference>
<dbReference type="Proteomes" id="UP000593564">
    <property type="component" value="Unassembled WGS sequence"/>
</dbReference>
<dbReference type="EMBL" id="JACBKZ010000010">
    <property type="protein sequence ID" value="KAF5939821.1"/>
    <property type="molecule type" value="Genomic_DNA"/>
</dbReference>
<accession>A0A7J7GIQ9</accession>
<feature type="domain" description="FPL" evidence="2">
    <location>
        <begin position="238"/>
        <end position="273"/>
    </location>
</feature>
<sequence>MWRALWRSIDRFSLQHFKYIINELRVIKAVDKLNKELVVDLLQSLVEIVTYGDRHDPMIFECFMEYQVLGEFVRVLKINYCLSNDYINSIITHQYEFDGGDLAPYYVSFLRAVSSKLNRDTLCLLVKVHECWNPVESMKVSIIYFSGINEGKEREEKQYSDYYAFRGHEVYQTPVKEGKKRGSEKLDQKQVVHRKSIDAFGQRTSQYRGVTRHRWTGRYEAHLWDNSCKKVGRGRKVKDAVVSFPLYSEALKFAHHGEKMIQTAIRALTLNIYNVSDDMVYRFVTTPPVSQESFPRGRTRDLLETDKIVDELYYLEDLLCIDEPRLRKMVTQNLVSLLIFPMLLPLLQLGQSNGTYISAVTSLFVVTRLLQVVQGENMVNFVASAILYAEMFSSMKHTIEGVTDDGTNHVNSIFNPLHEMVCLEPEGAENFKTNYLLGHLSEYLPCDPHFASFPCNDTVNKRAGILSYIFSDNQSLMLASLMLLLVLAESEDLDYQLAGLIGFCQTKTRMQKTYDLSASQVFDGRIFVRHLPQILHALLKVLASQPPFTVLIQWHTAWFLRKLLVIQEKKLDNHDVHLFNFYFFLVPIDRRHYEQSCECLRKELDGCWFDYMPDTLRNEWANCKRVLEESSQSKDPFFALELAYHQHTSCGGTTASALAWQRMVDAVKVFVLHLHLKPFVFNGDPFENPLMNLKSSSFAVSGRKYVSDLSSASFGSEISLASGIPCKIAFSKVGTRDIYMIPIATGKSGKFLLLEKHPLHFKRGVVIAMAPLAGLNPNVDEKHPTWLHLQIREFDPKFDESKTRSHHLNTSNHEENGRWTLGFPDADACVAAQLLILEETNKQRSSVESLLAPLLQTRSQNLIDDQGE</sequence>
<comment type="caution">
    <text evidence="3">The sequence shown here is derived from an EMBL/GenBank/DDBJ whole genome shotgun (WGS) entry which is preliminary data.</text>
</comment>
<dbReference type="GO" id="GO:0006914">
    <property type="term" value="P:autophagy"/>
    <property type="evidence" value="ECO:0007669"/>
    <property type="project" value="UniProtKB-KW"/>
</dbReference>
<dbReference type="GO" id="GO:0003700">
    <property type="term" value="F:DNA-binding transcription factor activity"/>
    <property type="evidence" value="ECO:0007669"/>
    <property type="project" value="InterPro"/>
</dbReference>